<evidence type="ECO:0000313" key="1">
    <source>
        <dbReference type="EMBL" id="MCV3287081.1"/>
    </source>
</evidence>
<dbReference type="EMBL" id="JAJVCY010000002">
    <property type="protein sequence ID" value="MCV3287081.1"/>
    <property type="molecule type" value="Genomic_DNA"/>
</dbReference>
<organism evidence="1 2">
    <name type="scientific">Aeromonas media</name>
    <dbReference type="NCBI Taxonomy" id="651"/>
    <lineage>
        <taxon>Bacteria</taxon>
        <taxon>Pseudomonadati</taxon>
        <taxon>Pseudomonadota</taxon>
        <taxon>Gammaproteobacteria</taxon>
        <taxon>Aeromonadales</taxon>
        <taxon>Aeromonadaceae</taxon>
        <taxon>Aeromonas</taxon>
    </lineage>
</organism>
<protein>
    <submittedName>
        <fullName evidence="1">Uncharacterized protein</fullName>
    </submittedName>
</protein>
<accession>A0AAW5REF8</accession>
<gene>
    <name evidence="1" type="ORF">LZT28_02250</name>
</gene>
<evidence type="ECO:0000313" key="2">
    <source>
        <dbReference type="Proteomes" id="UP001208651"/>
    </source>
</evidence>
<name>A0AAW5REF8_AERME</name>
<comment type="caution">
    <text evidence="1">The sequence shown here is derived from an EMBL/GenBank/DDBJ whole genome shotgun (WGS) entry which is preliminary data.</text>
</comment>
<sequence>MINESQKADLPASLARGAPLSSDSWSDFVARLRHDCVGEGVHDHCTADAIFKVEARVIIYGIDRAYTDKQAVICDDSTWFSPLEYWEDLDDEQQSRLNQVVQQSHECNFLGLDESDQWDLLDEIDDHSVVGWDEKWEHVNSHFTKDAAEAFIERKRHDYRKGIRVYVDAQTHCWEYNTIKEAILQGRIGLTDELQRVKEEQTALIEFIKSTADVLDELSSETNTSRLKGGAAGAASGLRKAVARLSEAFCVESAA</sequence>
<dbReference type="AlphaFoldDB" id="A0AAW5REF8"/>
<proteinExistence type="predicted"/>
<reference evidence="1" key="1">
    <citation type="submission" date="2022-01" db="EMBL/GenBank/DDBJ databases">
        <title>Comparison of Fish pathogen Aeromonas spp.</title>
        <authorList>
            <person name="Dubey S."/>
            <person name="Sorum H."/>
            <person name="Munangandu H.M."/>
        </authorList>
    </citation>
    <scope>NUCLEOTIDE SEQUENCE</scope>
    <source>
        <strain evidence="1">SD/21-15</strain>
    </source>
</reference>
<dbReference type="RefSeq" id="WP_197069619.1">
    <property type="nucleotide sequence ID" value="NZ_CAWMGL010000047.1"/>
</dbReference>
<dbReference type="Proteomes" id="UP001208651">
    <property type="component" value="Unassembled WGS sequence"/>
</dbReference>